<evidence type="ECO:0000313" key="2">
    <source>
        <dbReference type="EMBL" id="KAK2828887.1"/>
    </source>
</evidence>
<accession>A0AA88M442</accession>
<organism evidence="2 3">
    <name type="scientific">Channa striata</name>
    <name type="common">Snakehead murrel</name>
    <name type="synonym">Ophicephalus striatus</name>
    <dbReference type="NCBI Taxonomy" id="64152"/>
    <lineage>
        <taxon>Eukaryota</taxon>
        <taxon>Metazoa</taxon>
        <taxon>Chordata</taxon>
        <taxon>Craniata</taxon>
        <taxon>Vertebrata</taxon>
        <taxon>Euteleostomi</taxon>
        <taxon>Actinopterygii</taxon>
        <taxon>Neopterygii</taxon>
        <taxon>Teleostei</taxon>
        <taxon>Neoteleostei</taxon>
        <taxon>Acanthomorphata</taxon>
        <taxon>Anabantaria</taxon>
        <taxon>Anabantiformes</taxon>
        <taxon>Channoidei</taxon>
        <taxon>Channidae</taxon>
        <taxon>Channa</taxon>
    </lineage>
</organism>
<feature type="region of interest" description="Disordered" evidence="1">
    <location>
        <begin position="116"/>
        <end position="139"/>
    </location>
</feature>
<feature type="region of interest" description="Disordered" evidence="1">
    <location>
        <begin position="63"/>
        <end position="101"/>
    </location>
</feature>
<proteinExistence type="predicted"/>
<evidence type="ECO:0000313" key="3">
    <source>
        <dbReference type="Proteomes" id="UP001187415"/>
    </source>
</evidence>
<dbReference type="Proteomes" id="UP001187415">
    <property type="component" value="Unassembled WGS sequence"/>
</dbReference>
<sequence length="194" mass="20599">MQIPSIDEVLKCGDVWPEPSVSVATLRPPPHFASQNKHGSFWTGVISVGRGNTGPRCDLRSLRPRDANATSPALQQLAGKHGSRCSGGRAGGRGDEGRSAQKSVFPVGEMRTAVKSAAGRRRGLPVGGVKRGPPSQIRETTVPASDDIMRLLIRNKQVGVSAQSDPELSGHRQAGPCTSALLNKDALDEYMQIT</sequence>
<evidence type="ECO:0000256" key="1">
    <source>
        <dbReference type="SAM" id="MobiDB-lite"/>
    </source>
</evidence>
<gene>
    <name evidence="2" type="ORF">Q5P01_019921</name>
</gene>
<dbReference type="AlphaFoldDB" id="A0AA88M442"/>
<keyword evidence="3" id="KW-1185">Reference proteome</keyword>
<protein>
    <submittedName>
        <fullName evidence="2">Uncharacterized protein</fullName>
    </submittedName>
</protein>
<comment type="caution">
    <text evidence="2">The sequence shown here is derived from an EMBL/GenBank/DDBJ whole genome shotgun (WGS) entry which is preliminary data.</text>
</comment>
<reference evidence="2" key="1">
    <citation type="submission" date="2023-07" db="EMBL/GenBank/DDBJ databases">
        <title>Chromosome-level Genome Assembly of Striped Snakehead (Channa striata).</title>
        <authorList>
            <person name="Liu H."/>
        </authorList>
    </citation>
    <scope>NUCLEOTIDE SEQUENCE</scope>
    <source>
        <strain evidence="2">Gz</strain>
        <tissue evidence="2">Muscle</tissue>
    </source>
</reference>
<name>A0AA88M442_CHASR</name>
<dbReference type="EMBL" id="JAUPFM010000015">
    <property type="protein sequence ID" value="KAK2828887.1"/>
    <property type="molecule type" value="Genomic_DNA"/>
</dbReference>